<proteinExistence type="predicted"/>
<feature type="non-terminal residue" evidence="1">
    <location>
        <position position="72"/>
    </location>
</feature>
<reference evidence="1 2" key="1">
    <citation type="journal article" date="2020" name="Fungal Divers.">
        <title>Resolving the Mortierellaceae phylogeny through synthesis of multi-gene phylogenetics and phylogenomics.</title>
        <authorList>
            <person name="Vandepol N."/>
            <person name="Liber J."/>
            <person name="Desiro A."/>
            <person name="Na H."/>
            <person name="Kennedy M."/>
            <person name="Barry K."/>
            <person name="Grigoriev I.V."/>
            <person name="Miller A.N."/>
            <person name="O'Donnell K."/>
            <person name="Stajich J.E."/>
            <person name="Bonito G."/>
        </authorList>
    </citation>
    <scope>NUCLEOTIDE SEQUENCE [LARGE SCALE GENOMIC DNA]</scope>
    <source>
        <strain evidence="1 2">AD045</strain>
    </source>
</reference>
<sequence length="72" mass="7832">MAYATIDENTFYIQGGNIHPPPGGVVTKVTLQLFSLDLTQNWDAASAPWKRLAIPSSNLPQTYGHSMTVSPD</sequence>
<name>A0ABQ7JHH9_9FUNG</name>
<accession>A0ABQ7JHH9</accession>
<comment type="caution">
    <text evidence="1">The sequence shown here is derived from an EMBL/GenBank/DDBJ whole genome shotgun (WGS) entry which is preliminary data.</text>
</comment>
<protein>
    <submittedName>
        <fullName evidence="1">Uncharacterized protein</fullName>
    </submittedName>
</protein>
<gene>
    <name evidence="1" type="ORF">BGZ96_005226</name>
</gene>
<dbReference type="Proteomes" id="UP001194696">
    <property type="component" value="Unassembled WGS sequence"/>
</dbReference>
<dbReference type="EMBL" id="JAAAIM010002432">
    <property type="protein sequence ID" value="KAG0272680.1"/>
    <property type="molecule type" value="Genomic_DNA"/>
</dbReference>
<evidence type="ECO:0000313" key="1">
    <source>
        <dbReference type="EMBL" id="KAG0272680.1"/>
    </source>
</evidence>
<organism evidence="1 2">
    <name type="scientific">Linnemannia gamsii</name>
    <dbReference type="NCBI Taxonomy" id="64522"/>
    <lineage>
        <taxon>Eukaryota</taxon>
        <taxon>Fungi</taxon>
        <taxon>Fungi incertae sedis</taxon>
        <taxon>Mucoromycota</taxon>
        <taxon>Mortierellomycotina</taxon>
        <taxon>Mortierellomycetes</taxon>
        <taxon>Mortierellales</taxon>
        <taxon>Mortierellaceae</taxon>
        <taxon>Linnemannia</taxon>
    </lineage>
</organism>
<keyword evidence="2" id="KW-1185">Reference proteome</keyword>
<evidence type="ECO:0000313" key="2">
    <source>
        <dbReference type="Proteomes" id="UP001194696"/>
    </source>
</evidence>